<sequence>MKEFAIFGVLSFAIFFRGMTSSEITFNAAKQPYYRTPKFGYLNFVFQPNSTLEVENKRQFHAENYKQCLVACASNMTCFSINFGKQPIFFNQGNAQYLCELLATDKYNSSSKYKSKNPGFDHYSIRSNCSKSPCLHDFTCIPDYDNDTYECSCPRPAYEGKHCKDVDECTTGQHDCSVNATCTNTIGSFNCKCKNGYLGNGNICIKQEKIQESDILNDFGNDSYLAALNTFMDEVPEDIVKISWFRCWSGKNDGFNVPTTFHAQCDGKGATVTIVRRGKYIWGGYSDKSWSSSSGGIYKSSTKSFIFSLYNIHGFNPQKFKIVNTAKAVYHHAQYGPAFGGLNDIKIHKYATKNRMNYNKPFAYEIPPGCTYEKYCNFFTGIAGQYTIDNIEVFYKNKV</sequence>
<feature type="disulfide bond" evidence="6">
    <location>
        <begin position="134"/>
        <end position="151"/>
    </location>
</feature>
<dbReference type="InterPro" id="IPR049883">
    <property type="entry name" value="NOTCH1_EGF-like"/>
</dbReference>
<evidence type="ECO:0000256" key="3">
    <source>
        <dbReference type="ARBA" id="ARBA00022729"/>
    </source>
</evidence>
<organism evidence="10 11">
    <name type="scientific">Actinia tenebrosa</name>
    <name type="common">Australian red waratah sea anemone</name>
    <dbReference type="NCBI Taxonomy" id="6105"/>
    <lineage>
        <taxon>Eukaryota</taxon>
        <taxon>Metazoa</taxon>
        <taxon>Cnidaria</taxon>
        <taxon>Anthozoa</taxon>
        <taxon>Hexacorallia</taxon>
        <taxon>Actiniaria</taxon>
        <taxon>Actiniidae</taxon>
        <taxon>Actinia</taxon>
    </lineage>
</organism>
<keyword evidence="5 6" id="KW-1015">Disulfide bond</keyword>
<dbReference type="InParanoid" id="A0A6P8IBG1"/>
<dbReference type="KEGG" id="aten:116300012"/>
<evidence type="ECO:0000256" key="5">
    <source>
        <dbReference type="ARBA" id="ARBA00023157"/>
    </source>
</evidence>
<feature type="domain" description="EGF-like" evidence="8">
    <location>
        <begin position="165"/>
        <end position="205"/>
    </location>
</feature>
<dbReference type="FunFam" id="2.10.25.10:FF:000038">
    <property type="entry name" value="Fibrillin 2"/>
    <property type="match status" value="1"/>
</dbReference>
<accession>A0A6P8IBG1</accession>
<dbReference type="PANTHER" id="PTHR24050">
    <property type="entry name" value="PA14 DOMAIN-CONTAINING PROTEIN"/>
    <property type="match status" value="1"/>
</dbReference>
<comment type="caution">
    <text evidence="6">Lacks conserved residue(s) required for the propagation of feature annotation.</text>
</comment>
<dbReference type="Pfam" id="PF07645">
    <property type="entry name" value="EGF_CA"/>
    <property type="match status" value="1"/>
</dbReference>
<feature type="domain" description="TLDc" evidence="9">
    <location>
        <begin position="218"/>
        <end position="399"/>
    </location>
</feature>
<dbReference type="InterPro" id="IPR006571">
    <property type="entry name" value="TLDc_dom"/>
</dbReference>
<evidence type="ECO:0000256" key="7">
    <source>
        <dbReference type="SAM" id="SignalP"/>
    </source>
</evidence>
<keyword evidence="2 6" id="KW-0245">EGF-like domain</keyword>
<proteinExistence type="inferred from homology"/>
<protein>
    <submittedName>
        <fullName evidence="11">Uncharacterized protein LOC116300012</fullName>
    </submittedName>
</protein>
<dbReference type="Proteomes" id="UP000515163">
    <property type="component" value="Unplaced"/>
</dbReference>
<dbReference type="GO" id="GO:0005509">
    <property type="term" value="F:calcium ion binding"/>
    <property type="evidence" value="ECO:0007669"/>
    <property type="project" value="InterPro"/>
</dbReference>
<dbReference type="Pfam" id="PF07534">
    <property type="entry name" value="TLD"/>
    <property type="match status" value="1"/>
</dbReference>
<dbReference type="InterPro" id="IPR000152">
    <property type="entry name" value="EGF-type_Asp/Asn_hydroxyl_site"/>
</dbReference>
<comment type="similarity">
    <text evidence="1">Belongs to the EGF domain peptide family.</text>
</comment>
<dbReference type="InterPro" id="IPR000742">
    <property type="entry name" value="EGF"/>
</dbReference>
<dbReference type="RefSeq" id="XP_031564631.1">
    <property type="nucleotide sequence ID" value="XM_031708771.1"/>
</dbReference>
<keyword evidence="10" id="KW-1185">Reference proteome</keyword>
<dbReference type="GeneID" id="116300012"/>
<evidence type="ECO:0000259" key="9">
    <source>
        <dbReference type="PROSITE" id="PS51886"/>
    </source>
</evidence>
<dbReference type="PROSITE" id="PS50026">
    <property type="entry name" value="EGF_3"/>
    <property type="match status" value="2"/>
</dbReference>
<gene>
    <name evidence="11" type="primary">LOC116300012</name>
</gene>
<evidence type="ECO:0000256" key="1">
    <source>
        <dbReference type="ARBA" id="ARBA00006373"/>
    </source>
</evidence>
<dbReference type="InterPro" id="IPR018097">
    <property type="entry name" value="EGF_Ca-bd_CS"/>
</dbReference>
<dbReference type="Gene3D" id="2.10.25.10">
    <property type="entry name" value="Laminin"/>
    <property type="match status" value="2"/>
</dbReference>
<evidence type="ECO:0000313" key="10">
    <source>
        <dbReference type="Proteomes" id="UP000515163"/>
    </source>
</evidence>
<dbReference type="AlphaFoldDB" id="A0A6P8IBG1"/>
<dbReference type="PROSITE" id="PS01187">
    <property type="entry name" value="EGF_CA"/>
    <property type="match status" value="1"/>
</dbReference>
<evidence type="ECO:0000256" key="4">
    <source>
        <dbReference type="ARBA" id="ARBA00022737"/>
    </source>
</evidence>
<dbReference type="PROSITE" id="PS01186">
    <property type="entry name" value="EGF_2"/>
    <property type="match status" value="1"/>
</dbReference>
<feature type="domain" description="EGF-like" evidence="8">
    <location>
        <begin position="125"/>
        <end position="164"/>
    </location>
</feature>
<dbReference type="InterPro" id="IPR052235">
    <property type="entry name" value="Nephronectin_domain"/>
</dbReference>
<evidence type="ECO:0000259" key="8">
    <source>
        <dbReference type="PROSITE" id="PS50026"/>
    </source>
</evidence>
<keyword evidence="4" id="KW-0677">Repeat</keyword>
<dbReference type="InterPro" id="IPR001881">
    <property type="entry name" value="EGF-like_Ca-bd_dom"/>
</dbReference>
<reference evidence="11" key="1">
    <citation type="submission" date="2025-08" db="UniProtKB">
        <authorList>
            <consortium name="RefSeq"/>
        </authorList>
    </citation>
    <scope>IDENTIFICATION</scope>
    <source>
        <tissue evidence="11">Tentacle</tissue>
    </source>
</reference>
<feature type="signal peptide" evidence="7">
    <location>
        <begin position="1"/>
        <end position="21"/>
    </location>
</feature>
<dbReference type="Pfam" id="PF00024">
    <property type="entry name" value="PAN_1"/>
    <property type="match status" value="1"/>
</dbReference>
<dbReference type="OrthoDB" id="10045365at2759"/>
<dbReference type="CDD" id="cd00054">
    <property type="entry name" value="EGF_CA"/>
    <property type="match status" value="1"/>
</dbReference>
<dbReference type="SMART" id="SM00179">
    <property type="entry name" value="EGF_CA"/>
    <property type="match status" value="1"/>
</dbReference>
<evidence type="ECO:0000313" key="11">
    <source>
        <dbReference type="RefSeq" id="XP_031564631.1"/>
    </source>
</evidence>
<keyword evidence="3 7" id="KW-0732">Signal</keyword>
<dbReference type="SMART" id="SM00584">
    <property type="entry name" value="TLDc"/>
    <property type="match status" value="1"/>
</dbReference>
<dbReference type="SMART" id="SM00181">
    <property type="entry name" value="EGF"/>
    <property type="match status" value="2"/>
</dbReference>
<name>A0A6P8IBG1_ACTTE</name>
<dbReference type="InterPro" id="IPR003609">
    <property type="entry name" value="Pan_app"/>
</dbReference>
<evidence type="ECO:0000256" key="6">
    <source>
        <dbReference type="PROSITE-ProRule" id="PRU00076"/>
    </source>
</evidence>
<evidence type="ECO:0000256" key="2">
    <source>
        <dbReference type="ARBA" id="ARBA00022536"/>
    </source>
</evidence>
<feature type="chain" id="PRO_5027863067" evidence="7">
    <location>
        <begin position="22"/>
        <end position="399"/>
    </location>
</feature>
<dbReference type="PROSITE" id="PS00010">
    <property type="entry name" value="ASX_HYDROXYL"/>
    <property type="match status" value="1"/>
</dbReference>
<dbReference type="PANTHER" id="PTHR24050:SF28">
    <property type="entry name" value="UROMODULIN-LIKE"/>
    <property type="match status" value="1"/>
</dbReference>
<dbReference type="PROSITE" id="PS51886">
    <property type="entry name" value="TLDC"/>
    <property type="match status" value="1"/>
</dbReference>
<dbReference type="SUPFAM" id="SSF57196">
    <property type="entry name" value="EGF/Laminin"/>
    <property type="match status" value="1"/>
</dbReference>